<dbReference type="Proteomes" id="UP000297540">
    <property type="component" value="Unassembled WGS sequence"/>
</dbReference>
<protein>
    <submittedName>
        <fullName evidence="2">Uncharacterized protein</fullName>
    </submittedName>
</protein>
<keyword evidence="3" id="KW-1185">Reference proteome</keyword>
<evidence type="ECO:0000313" key="2">
    <source>
        <dbReference type="EMBL" id="TFF35171.1"/>
    </source>
</evidence>
<evidence type="ECO:0000256" key="1">
    <source>
        <dbReference type="SAM" id="Phobius"/>
    </source>
</evidence>
<accession>A0A4Y8S928</accession>
<keyword evidence="1" id="KW-1133">Transmembrane helix</keyword>
<feature type="transmembrane region" description="Helical" evidence="1">
    <location>
        <begin position="36"/>
        <end position="57"/>
    </location>
</feature>
<reference evidence="2 3" key="1">
    <citation type="journal article" date="2017" name="Int. J. Syst. Evol. Microbiol.">
        <title>Mucilaginibacterpsychrotolerans sp. nov., isolated from peatlands.</title>
        <authorList>
            <person name="Deng Y."/>
            <person name="Shen L."/>
            <person name="Xu B."/>
            <person name="Liu Y."/>
            <person name="Gu Z."/>
            <person name="Liu H."/>
            <person name="Zhou Y."/>
        </authorList>
    </citation>
    <scope>NUCLEOTIDE SEQUENCE [LARGE SCALE GENOMIC DNA]</scope>
    <source>
        <strain evidence="2 3">NH7-4</strain>
    </source>
</reference>
<dbReference type="AlphaFoldDB" id="A0A4Y8S928"/>
<name>A0A4Y8S928_9SPHI</name>
<organism evidence="2 3">
    <name type="scientific">Mucilaginibacter psychrotolerans</name>
    <dbReference type="NCBI Taxonomy" id="1524096"/>
    <lineage>
        <taxon>Bacteria</taxon>
        <taxon>Pseudomonadati</taxon>
        <taxon>Bacteroidota</taxon>
        <taxon>Sphingobacteriia</taxon>
        <taxon>Sphingobacteriales</taxon>
        <taxon>Sphingobacteriaceae</taxon>
        <taxon>Mucilaginibacter</taxon>
    </lineage>
</organism>
<gene>
    <name evidence="2" type="ORF">E2R66_19600</name>
</gene>
<keyword evidence="1" id="KW-0472">Membrane</keyword>
<keyword evidence="1" id="KW-0812">Transmembrane</keyword>
<dbReference type="EMBL" id="SOZE01000023">
    <property type="protein sequence ID" value="TFF35171.1"/>
    <property type="molecule type" value="Genomic_DNA"/>
</dbReference>
<sequence length="70" mass="7721">MKRKFYIALLVTIIATIAFITTNFTHYFNGNKIADFVRGFSGGLACGAFIATISFGARWKREKEAQAPTG</sequence>
<comment type="caution">
    <text evidence="2">The sequence shown here is derived from an EMBL/GenBank/DDBJ whole genome shotgun (WGS) entry which is preliminary data.</text>
</comment>
<feature type="transmembrane region" description="Helical" evidence="1">
    <location>
        <begin position="5"/>
        <end position="24"/>
    </location>
</feature>
<evidence type="ECO:0000313" key="3">
    <source>
        <dbReference type="Proteomes" id="UP000297540"/>
    </source>
</evidence>
<proteinExistence type="predicted"/>
<dbReference type="RefSeq" id="WP_133233800.1">
    <property type="nucleotide sequence ID" value="NZ_SOZE01000023.1"/>
</dbReference>